<accession>A0A8S5QKV9</accession>
<proteinExistence type="predicted"/>
<feature type="coiled-coil region" evidence="1">
    <location>
        <begin position="1739"/>
        <end position="1825"/>
    </location>
</feature>
<protein>
    <submittedName>
        <fullName evidence="2">Tail tape measure</fullName>
    </submittedName>
</protein>
<evidence type="ECO:0000313" key="2">
    <source>
        <dbReference type="EMBL" id="DAE19712.1"/>
    </source>
</evidence>
<feature type="coiled-coil region" evidence="1">
    <location>
        <begin position="1407"/>
        <end position="1434"/>
    </location>
</feature>
<dbReference type="GO" id="GO:0098003">
    <property type="term" value="P:viral tail assembly"/>
    <property type="evidence" value="ECO:0007669"/>
    <property type="project" value="UniProtKB-KW"/>
</dbReference>
<sequence>MSESALGSVLLIPESALKKIKEADERLEKLQKTSEQTAAVINASCQSMKGSTDGFIGALDQIIQKLGTIKTAAGTMSGSLSSLGTAKVTQGFSKMGDVVSQTAQHIDRMAASQHKAASSPDLSKSVSDWQNIQAQIDKTTKRQEELTKSMRQYEYTQQRIKEGKGGVVYNDEKALYAANVKEYETNRQVIASLREKQQAIIQNNQAINQQVALAKSLKQYGQDFPISDARYKAEMQMLKESIQLRAKKEAESKKAAETEAKAEEAKARRVEAAAQKEYTAKQKAYQASNYKQNTTYQGALSFSESANTLNRQAKAVQYLEAAKRKLSVTDADYKQKLDTLNASIERHNKVLQEAKAASQRANSGSAYYADTNAVLTNTGSAATLREHVAAIKELQQARLSLNTTDKNYKQNLASVNEAIKQHSKVLKEAGVNARNLGEQTSYMAGYLSRWAQRVAFAFSLDTIKNFIGQVAEVRGQFELSERSLEAILQNKIKADEIFNKTVELAVKSPFRIKDLVDYTRQLSAYRIESDKLYDTTKRLADVSAGLGVDMGRLILAYGQVKAAAYLRGSEVRQFTEAGINIYGELQDYFKEVKGEAYTTAQIVDMISKRKVTFEDVEAIFQRMTDKGGTFYNMQEVQAETLQGKISNLKDAFDVMLNDIGKSSEGTLKTMVSWTTSMLNNWESIATALKALIAMLLLLRLQAAETGVGMSRIFSVVAADQASKSISFLQLFKKGLKSAGTAAMTFGKNLTSAIASNAWLIAISLAIQAVWSIGEAIYDYNQKIKKAEEETIKARGEIDAIANSYNNLAKSAKNARESSLDKNLDDRRAQLQKLIDLASKDGLTFKINVEQIDEKQLDKTFRDVEKKYKGFIDDLEVTRRNYAKNDVWNTWFTDGLDDDAEDYRDAVVDVLSKSSQMERIIANINSNYKNATTATKQYFDEIRKGQKENESNIDYQTRIFELLKKINNVETGSAATLPDYLKGVKDDFYDLWVPMNKVFETSQELEREFDNVFGDLRKKYNNDPVQIQAHIDKIAAEKDWSQYERDLAYRHFGINVFINKDTMEKQVSWVDNYISNFFSKKKFGLNLVVKVIDDDKGLESFIEKGDQAAKAAKNWQEVEKRLAAVRKNQKEIDVDDSIRKIFKAGEIPLGQKTISVDTVRKKVKAYKEAAIKEAKSLGVDPFEKQNNKVAKQRAKEQRDILQERISLLKDMNQQYNTLLKSESKEQALTKTRSMFELAARNVGLNAKSIMPDDATTAREIEKFGARYKELAKKSGAFRTSEEIRLHISEKEYKKMREGISSNIDEAFNGLQLYKKLSGEGLSDRYIKSMFGNIATSFDDVRNAIDDEFNKYIFKDYESKYGSNINKWGENVIKRYNNDIANTANVLKERFGDSDIYKDYQSRVKNVNKQEHQDQVEQAQELIKAYKQQLSDQLQLDRWYIGERNKLQSNTEISKTPDLQKQLQENLDTQYKRKTDENKWKDFQNSDMYVRLFENLDQVSSKALDAMATRLRDMRDNLKNLDPTQLKAIVDKIKKVDDVRNSRNPFKAFTSGLKEMIKAGKDLKKNGGVARYVELNDQSQNLKVQLEASNRLVELLELQYNEIEKINGKGSDEAKAAAFRLSINKGIRDSLKSQLQLTDDQIAKLGTIMTEEEQAKAKFSKSVTDITDIVSSMASAFSGLFEALGGSDEQLQNTLGIVDSIGQAVGSYYSGNYAGVVSGAVGALTGVVKLFNNESSIDKEIKRQERAITKLQKAYEKLKKSMDDAFSSERLYKYNQQSVETLKKEKAAYEAMIKAEQGRKHADEDQIQSWRSEIDSINDTITELSESLTEELGGFGSQANYKSASEAFANAWVDAFNEGSDSLDALNEKFDEYFNNLLTKQVTQRASEKFIKPILESIDKAVTEGSEGGNNGLDVTANELAEIKKMKDQNLEAYNEYLKKMFEMLGVNPTGTSNISSLQQGIQAVTEATAQALESIINSIRYYLATQQADVRVIKDTLLQRLGGIASQSGDGANNIMVSLMQQQVGYLRQVCDNWSSVMKLGHSKGGAGLKVFLN</sequence>
<feature type="coiled-coil region" evidence="1">
    <location>
        <begin position="1570"/>
        <end position="1604"/>
    </location>
</feature>
<keyword evidence="1" id="KW-0175">Coiled coil</keyword>
<reference evidence="2" key="1">
    <citation type="journal article" date="2021" name="Proc. Natl. Acad. Sci. U.S.A.">
        <title>A Catalog of Tens of Thousands of Viruses from Human Metagenomes Reveals Hidden Associations with Chronic Diseases.</title>
        <authorList>
            <person name="Tisza M.J."/>
            <person name="Buck C.B."/>
        </authorList>
    </citation>
    <scope>NUCLEOTIDE SEQUENCE</scope>
    <source>
        <strain evidence="2">CtuID12</strain>
    </source>
</reference>
<evidence type="ECO:0000256" key="1">
    <source>
        <dbReference type="SAM" id="Coils"/>
    </source>
</evidence>
<feature type="coiled-coil region" evidence="1">
    <location>
        <begin position="1183"/>
        <end position="1210"/>
    </location>
</feature>
<name>A0A8S5QKV9_9CAUD</name>
<feature type="coiled-coil region" evidence="1">
    <location>
        <begin position="246"/>
        <end position="275"/>
    </location>
</feature>
<organism evidence="2">
    <name type="scientific">Myoviridae sp. ctuID12</name>
    <dbReference type="NCBI Taxonomy" id="2826707"/>
    <lineage>
        <taxon>Viruses</taxon>
        <taxon>Duplodnaviria</taxon>
        <taxon>Heunggongvirae</taxon>
        <taxon>Uroviricota</taxon>
        <taxon>Caudoviricetes</taxon>
    </lineage>
</organism>
<dbReference type="EMBL" id="BK015684">
    <property type="protein sequence ID" value="DAE19712.1"/>
    <property type="molecule type" value="Genomic_DNA"/>
</dbReference>